<protein>
    <submittedName>
        <fullName evidence="1">Uncharacterized protein</fullName>
    </submittedName>
</protein>
<dbReference type="GeneID" id="82149925"/>
<evidence type="ECO:0000313" key="1">
    <source>
        <dbReference type="EMBL" id="TGG40791.1"/>
    </source>
</evidence>
<keyword evidence="2" id="KW-1185">Reference proteome</keyword>
<dbReference type="Proteomes" id="UP000297635">
    <property type="component" value="Unassembled WGS sequence"/>
</dbReference>
<sequence length="189" mass="21288">MKLFDLFKKSSTSATTTEVDTMVLPMEEHPKLSAENNCKSSGNVISITYGTGMPIDVIYAFIAHNYEQDGYQDALVNTSVEYCTAKENIILNELNQLFRRVLLRYRGEIREIDVQIDNAKSLFALTSASQLTAHKETCEEHISEIQGMIEKVNAKDPEMMTMIESYRRGFTKGCAAQTANFLNPNRITA</sequence>
<proteinExistence type="predicted"/>
<name>A0A4Z0V7N1_9BACT</name>
<gene>
    <name evidence="1" type="ORF">EZ315_08995</name>
</gene>
<dbReference type="RefSeq" id="WP_135471757.1">
    <property type="nucleotide sequence ID" value="NZ_SJSA01000001.1"/>
</dbReference>
<dbReference type="AlphaFoldDB" id="A0A4Z0V7N1"/>
<reference evidence="1 2" key="1">
    <citation type="submission" date="2019-02" db="EMBL/GenBank/DDBJ databases">
        <title>Isolation and identification of novel species under the genus Muribaculum.</title>
        <authorList>
            <person name="Miyake S."/>
            <person name="Ding Y."/>
            <person name="Low A."/>
            <person name="Soh M."/>
            <person name="Seedorf H."/>
        </authorList>
    </citation>
    <scope>NUCLEOTIDE SEQUENCE [LARGE SCALE GENOMIC DNA]</scope>
    <source>
        <strain evidence="1 2">TLL-A3</strain>
    </source>
</reference>
<comment type="caution">
    <text evidence="1">The sequence shown here is derived from an EMBL/GenBank/DDBJ whole genome shotgun (WGS) entry which is preliminary data.</text>
</comment>
<dbReference type="EMBL" id="SJSA01000001">
    <property type="protein sequence ID" value="TGG40791.1"/>
    <property type="molecule type" value="Genomic_DNA"/>
</dbReference>
<accession>A0A4Z0V7N1</accession>
<organism evidence="1 2">
    <name type="scientific">Duncaniella freteri</name>
    <dbReference type="NCBI Taxonomy" id="2530391"/>
    <lineage>
        <taxon>Bacteria</taxon>
        <taxon>Pseudomonadati</taxon>
        <taxon>Bacteroidota</taxon>
        <taxon>Bacteroidia</taxon>
        <taxon>Bacteroidales</taxon>
        <taxon>Muribaculaceae</taxon>
        <taxon>Duncaniella</taxon>
    </lineage>
</organism>
<evidence type="ECO:0000313" key="2">
    <source>
        <dbReference type="Proteomes" id="UP000297635"/>
    </source>
</evidence>